<dbReference type="STRING" id="67285.AQI88_38840"/>
<evidence type="ECO:0000313" key="1">
    <source>
        <dbReference type="EMBL" id="KUM90262.1"/>
    </source>
</evidence>
<evidence type="ECO:0000313" key="2">
    <source>
        <dbReference type="Proteomes" id="UP000054241"/>
    </source>
</evidence>
<reference evidence="1 2" key="1">
    <citation type="submission" date="2015-10" db="EMBL/GenBank/DDBJ databases">
        <title>Draft genome sequence of Streptomyces cellostaticus DSM 40189, type strain for the species Streptomyces cellostaticus.</title>
        <authorList>
            <person name="Ruckert C."/>
            <person name="Winkler A."/>
            <person name="Kalinowski J."/>
            <person name="Kampfer P."/>
            <person name="Glaeser S."/>
        </authorList>
    </citation>
    <scope>NUCLEOTIDE SEQUENCE [LARGE SCALE GENOMIC DNA]</scope>
    <source>
        <strain evidence="1 2">DSM 40189</strain>
    </source>
</reference>
<dbReference type="RefSeq" id="WP_067009621.1">
    <property type="nucleotide sequence ID" value="NZ_KQ948054.1"/>
</dbReference>
<sequence length="224" mass="25344">MTDHEQQRRRNEYLQECAQVRGVWDQRIAHRRGILPGATLDPVVSNIGWCGQVQLVPGANHYGEVEKAADDIAYAYELPPGSVVVDPGNRGTADTSFLWAYRSPSHARHHNLRPWGLHGNDYAGESTPPGLVTRLEWAELEDWASKYAFVWKQIRRPDGRVDMEQFLRRLTRLEAAILDVLPRTRAETVRQIVEKAGLPYESLSEDVAEAIGLQQTRRRAGGQV</sequence>
<proteinExistence type="predicted"/>
<protein>
    <submittedName>
        <fullName evidence="1">Uncharacterized protein</fullName>
    </submittedName>
</protein>
<dbReference type="OrthoDB" id="3668775at2"/>
<keyword evidence="2" id="KW-1185">Reference proteome</keyword>
<organism evidence="1 2">
    <name type="scientific">Streptomyces cellostaticus</name>
    <dbReference type="NCBI Taxonomy" id="67285"/>
    <lineage>
        <taxon>Bacteria</taxon>
        <taxon>Bacillati</taxon>
        <taxon>Actinomycetota</taxon>
        <taxon>Actinomycetes</taxon>
        <taxon>Kitasatosporales</taxon>
        <taxon>Streptomycetaceae</taxon>
        <taxon>Streptomyces</taxon>
    </lineage>
</organism>
<dbReference type="EMBL" id="LMWL01000087">
    <property type="protein sequence ID" value="KUM90262.1"/>
    <property type="molecule type" value="Genomic_DNA"/>
</dbReference>
<accession>A0A117PT22</accession>
<dbReference type="Proteomes" id="UP000054241">
    <property type="component" value="Unassembled WGS sequence"/>
</dbReference>
<name>A0A117PT22_9ACTN</name>
<dbReference type="AlphaFoldDB" id="A0A117PT22"/>
<comment type="caution">
    <text evidence="1">The sequence shown here is derived from an EMBL/GenBank/DDBJ whole genome shotgun (WGS) entry which is preliminary data.</text>
</comment>
<gene>
    <name evidence="1" type="ORF">AQI88_38840</name>
</gene>